<dbReference type="Gene3D" id="1.10.246.140">
    <property type="match status" value="1"/>
</dbReference>
<dbReference type="EMBL" id="BTRK01000001">
    <property type="protein sequence ID" value="GMR33857.1"/>
    <property type="molecule type" value="Genomic_DNA"/>
</dbReference>
<sequence length="100" mass="11739">DKMADERTKESVETAFLSTGERERVKDLLQSRLREHGWHNEVKRLIRETIKNRGISDVSVEEIYSDVRAEARSKVPDEVKRELLAVISNFVRKQLDIEEM</sequence>
<keyword evidence="2" id="KW-1185">Reference proteome</keyword>
<dbReference type="InterPro" id="IPR018783">
    <property type="entry name" value="TF_ENY2"/>
</dbReference>
<dbReference type="AlphaFoldDB" id="A0AAN5C8I9"/>
<dbReference type="GO" id="GO:0005643">
    <property type="term" value="C:nuclear pore"/>
    <property type="evidence" value="ECO:0007669"/>
    <property type="project" value="InterPro"/>
</dbReference>
<proteinExistence type="inferred from homology"/>
<evidence type="ECO:0000313" key="1">
    <source>
        <dbReference type="EMBL" id="GMR33857.1"/>
    </source>
</evidence>
<accession>A0AAN5C8I9</accession>
<evidence type="ECO:0008006" key="3">
    <source>
        <dbReference type="Google" id="ProtNLM"/>
    </source>
</evidence>
<dbReference type="GO" id="GO:0003713">
    <property type="term" value="F:transcription coactivator activity"/>
    <property type="evidence" value="ECO:0007669"/>
    <property type="project" value="InterPro"/>
</dbReference>
<dbReference type="InterPro" id="IPR038212">
    <property type="entry name" value="TF_EnY2_sf"/>
</dbReference>
<dbReference type="Pfam" id="PF10163">
    <property type="entry name" value="EnY2"/>
    <property type="match status" value="1"/>
</dbReference>
<reference evidence="2" key="1">
    <citation type="submission" date="2022-10" db="EMBL/GenBank/DDBJ databases">
        <title>Genome assembly of Pristionchus species.</title>
        <authorList>
            <person name="Yoshida K."/>
            <person name="Sommer R.J."/>
        </authorList>
    </citation>
    <scope>NUCLEOTIDE SEQUENCE [LARGE SCALE GENOMIC DNA]</scope>
    <source>
        <strain evidence="2">RS5460</strain>
    </source>
</reference>
<dbReference type="HAMAP" id="MF_03046">
    <property type="entry name" value="ENY2_Sus1"/>
    <property type="match status" value="1"/>
</dbReference>
<comment type="caution">
    <text evidence="1">The sequence shown here is derived from an EMBL/GenBank/DDBJ whole genome shotgun (WGS) entry which is preliminary data.</text>
</comment>
<dbReference type="GO" id="GO:0006406">
    <property type="term" value="P:mRNA export from nucleus"/>
    <property type="evidence" value="ECO:0007669"/>
    <property type="project" value="InterPro"/>
</dbReference>
<evidence type="ECO:0000313" key="2">
    <source>
        <dbReference type="Proteomes" id="UP001328107"/>
    </source>
</evidence>
<feature type="non-terminal residue" evidence="1">
    <location>
        <position position="1"/>
    </location>
</feature>
<dbReference type="Proteomes" id="UP001328107">
    <property type="component" value="Unassembled WGS sequence"/>
</dbReference>
<dbReference type="GO" id="GO:0000124">
    <property type="term" value="C:SAGA complex"/>
    <property type="evidence" value="ECO:0007669"/>
    <property type="project" value="InterPro"/>
</dbReference>
<organism evidence="1 2">
    <name type="scientific">Pristionchus mayeri</name>
    <dbReference type="NCBI Taxonomy" id="1317129"/>
    <lineage>
        <taxon>Eukaryota</taxon>
        <taxon>Metazoa</taxon>
        <taxon>Ecdysozoa</taxon>
        <taxon>Nematoda</taxon>
        <taxon>Chromadorea</taxon>
        <taxon>Rhabditida</taxon>
        <taxon>Rhabditina</taxon>
        <taxon>Diplogasteromorpha</taxon>
        <taxon>Diplogasteroidea</taxon>
        <taxon>Neodiplogasteridae</taxon>
        <taxon>Pristionchus</taxon>
    </lineage>
</organism>
<protein>
    <recommendedName>
        <fullName evidence="3">Transcription and mRNA export factor ENY2</fullName>
    </recommendedName>
</protein>
<name>A0AAN5C8I9_9BILA</name>
<gene>
    <name evidence="1" type="ORF">PMAYCL1PPCAC_04052</name>
</gene>
<dbReference type="PANTHER" id="PTHR12514">
    <property type="entry name" value="ENHANCER OF YELLOW 2 TRANSCRIPTION FACTOR"/>
    <property type="match status" value="1"/>
</dbReference>